<reference evidence="1 2" key="1">
    <citation type="submission" date="2014-03" db="EMBL/GenBank/DDBJ databases">
        <title>Genomics of Bifidobacteria.</title>
        <authorList>
            <person name="Ventura M."/>
            <person name="Milani C."/>
            <person name="Lugli G.A."/>
        </authorList>
    </citation>
    <scope>NUCLEOTIDE SEQUENCE [LARGE SCALE GENOMIC DNA]</scope>
    <source>
        <strain evidence="1 2">LMG 11341</strain>
    </source>
</reference>
<sequence length="187" mass="19917">MDGREVLSSCQQSASIYQAGVKRLEKTVAAASDALAITEDQVQDNQTVQNLRTAVDAAKRNRKPDAGCNAASFVDANRNHDMAFTKATQALGNEVENILSAQSAVMESKTARDVAVAKADLANKVTEGQTVLGTVKSNDLTARQDLSAMMNEAQQLASSTLDSTDSYVTELNKLQAAIDKYSSTAIQ</sequence>
<accession>A0A087BF29</accession>
<name>A0A087BF29_9BIFI</name>
<dbReference type="EMBL" id="JGZC01000008">
    <property type="protein sequence ID" value="KFI69629.1"/>
    <property type="molecule type" value="Genomic_DNA"/>
</dbReference>
<protein>
    <submittedName>
        <fullName evidence="1">Uncharacterized protein</fullName>
    </submittedName>
</protein>
<dbReference type="Proteomes" id="UP000029060">
    <property type="component" value="Unassembled WGS sequence"/>
</dbReference>
<evidence type="ECO:0000313" key="2">
    <source>
        <dbReference type="Proteomes" id="UP000029060"/>
    </source>
</evidence>
<evidence type="ECO:0000313" key="1">
    <source>
        <dbReference type="EMBL" id="KFI69629.1"/>
    </source>
</evidence>
<dbReference type="STRING" id="78345.BMERY_1718"/>
<dbReference type="AlphaFoldDB" id="A0A087BF29"/>
<gene>
    <name evidence="1" type="ORF">BMERY_1718</name>
</gene>
<proteinExistence type="predicted"/>
<organism evidence="1 2">
    <name type="scientific">Bifidobacterium merycicum</name>
    <dbReference type="NCBI Taxonomy" id="78345"/>
    <lineage>
        <taxon>Bacteria</taxon>
        <taxon>Bacillati</taxon>
        <taxon>Actinomycetota</taxon>
        <taxon>Actinomycetes</taxon>
        <taxon>Bifidobacteriales</taxon>
        <taxon>Bifidobacteriaceae</taxon>
        <taxon>Bifidobacterium</taxon>
    </lineage>
</organism>
<comment type="caution">
    <text evidence="1">The sequence shown here is derived from an EMBL/GenBank/DDBJ whole genome shotgun (WGS) entry which is preliminary data.</text>
</comment>
<keyword evidence="2" id="KW-1185">Reference proteome</keyword>
<dbReference type="eggNOG" id="ENOG5031E9E">
    <property type="taxonomic scope" value="Bacteria"/>
</dbReference>